<dbReference type="PANTHER" id="PTHR43302">
    <property type="entry name" value="TRANSPORTER ARSB-RELATED"/>
    <property type="match status" value="1"/>
</dbReference>
<evidence type="ECO:0000256" key="5">
    <source>
        <dbReference type="ARBA" id="ARBA00022692"/>
    </source>
</evidence>
<evidence type="ECO:0000256" key="8">
    <source>
        <dbReference type="SAM" id="Phobius"/>
    </source>
</evidence>
<accession>A0ABS4BD75</accession>
<feature type="transmembrane region" description="Helical" evidence="8">
    <location>
        <begin position="400"/>
        <end position="421"/>
    </location>
</feature>
<dbReference type="PRINTS" id="PR00758">
    <property type="entry name" value="ARSENICPUMP"/>
</dbReference>
<comment type="subcellular location">
    <subcellularLocation>
        <location evidence="1">Cell membrane</location>
        <topology evidence="1">Multi-pass membrane protein</topology>
    </subcellularLocation>
</comment>
<evidence type="ECO:0000256" key="1">
    <source>
        <dbReference type="ARBA" id="ARBA00004651"/>
    </source>
</evidence>
<evidence type="ECO:0000256" key="2">
    <source>
        <dbReference type="ARBA" id="ARBA00009843"/>
    </source>
</evidence>
<evidence type="ECO:0000313" key="10">
    <source>
        <dbReference type="EMBL" id="MBP0614683.1"/>
    </source>
</evidence>
<evidence type="ECO:0000313" key="11">
    <source>
        <dbReference type="Proteomes" id="UP000678276"/>
    </source>
</evidence>
<keyword evidence="11" id="KW-1185">Reference proteome</keyword>
<feature type="transmembrane region" description="Helical" evidence="8">
    <location>
        <begin position="184"/>
        <end position="205"/>
    </location>
</feature>
<evidence type="ECO:0000256" key="4">
    <source>
        <dbReference type="ARBA" id="ARBA00022475"/>
    </source>
</evidence>
<keyword evidence="7 8" id="KW-0472">Membrane</keyword>
<reference evidence="10 11" key="1">
    <citation type="submission" date="2021-04" db="EMBL/GenBank/DDBJ databases">
        <title>Whole genome sequence of Jiella sp. KSK16Y-1.</title>
        <authorList>
            <person name="Tuo L."/>
        </authorList>
    </citation>
    <scope>NUCLEOTIDE SEQUENCE [LARGE SCALE GENOMIC DNA]</scope>
    <source>
        <strain evidence="10 11">KSK16Y-1</strain>
    </source>
</reference>
<feature type="transmembrane region" description="Helical" evidence="8">
    <location>
        <begin position="226"/>
        <end position="245"/>
    </location>
</feature>
<dbReference type="InterPro" id="IPR000802">
    <property type="entry name" value="Arsenical_pump_ArsB"/>
</dbReference>
<evidence type="ECO:0000256" key="7">
    <source>
        <dbReference type="ARBA" id="ARBA00023136"/>
    </source>
</evidence>
<organism evidence="10 11">
    <name type="scientific">Jiella mangrovi</name>
    <dbReference type="NCBI Taxonomy" id="2821407"/>
    <lineage>
        <taxon>Bacteria</taxon>
        <taxon>Pseudomonadati</taxon>
        <taxon>Pseudomonadota</taxon>
        <taxon>Alphaproteobacteria</taxon>
        <taxon>Hyphomicrobiales</taxon>
        <taxon>Aurantimonadaceae</taxon>
        <taxon>Jiella</taxon>
    </lineage>
</organism>
<feature type="transmembrane region" description="Helical" evidence="8">
    <location>
        <begin position="147"/>
        <end position="164"/>
    </location>
</feature>
<feature type="domain" description="Citrate transporter-like" evidence="9">
    <location>
        <begin position="33"/>
        <end position="361"/>
    </location>
</feature>
<keyword evidence="3" id="KW-0813">Transport</keyword>
<keyword evidence="6 8" id="KW-1133">Transmembrane helix</keyword>
<feature type="transmembrane region" description="Helical" evidence="8">
    <location>
        <begin position="12"/>
        <end position="30"/>
    </location>
</feature>
<feature type="transmembrane region" description="Helical" evidence="8">
    <location>
        <begin position="251"/>
        <end position="268"/>
    </location>
</feature>
<dbReference type="RefSeq" id="WP_209593110.1">
    <property type="nucleotide sequence ID" value="NZ_JAGJCF010000002.1"/>
</dbReference>
<name>A0ABS4BD75_9HYPH</name>
<proteinExistence type="inferred from homology"/>
<dbReference type="InterPro" id="IPR004680">
    <property type="entry name" value="Cit_transptr-like_dom"/>
</dbReference>
<dbReference type="Proteomes" id="UP000678276">
    <property type="component" value="Unassembled WGS sequence"/>
</dbReference>
<sequence length="422" mass="42903">MTGFSSPELQTAATAVISALAIGGVIVRPFGWPEWIFATAGAALLVTAQLLPLSQGLAGVASGTDVYFFLTGMMLLAEIPRREGLFDYLAARAARAAGGSPLGLFTLVYGVGTLVTVFLSNDATAVVLTPAVIAVTRAAKAEDPLPYLLICAFVANAASFMLPISNPANIVVFGSQMPPLTEWLGRFALPSAAAIIATYLMLLFVTKQRLGSAIDSSAETPELSRGGKIAAFGLVLAIIALLTASALGAELGLPTALAGLATLVLVAIGEKRSPLPALRGVSWTTLILVAGLFVIVRALDGIGLETALVAALRQIVQDASSLAGPIVGAAVAVATNLTNNLPLGLVAGGVVEAAHVPAEIASAILVGVDLGPNISVTGSLATILWLMALRREGIDYGALAFLKVGIVVTLPALALALLALMA</sequence>
<dbReference type="PANTHER" id="PTHR43302:SF5">
    <property type="entry name" value="TRANSPORTER ARSB-RELATED"/>
    <property type="match status" value="1"/>
</dbReference>
<comment type="caution">
    <text evidence="10">The sequence shown here is derived from an EMBL/GenBank/DDBJ whole genome shotgun (WGS) entry which is preliminary data.</text>
</comment>
<dbReference type="CDD" id="cd01118">
    <property type="entry name" value="ArsB_permease"/>
    <property type="match status" value="1"/>
</dbReference>
<keyword evidence="4" id="KW-1003">Cell membrane</keyword>
<feature type="transmembrane region" description="Helical" evidence="8">
    <location>
        <begin position="280"/>
        <end position="299"/>
    </location>
</feature>
<evidence type="ECO:0000256" key="3">
    <source>
        <dbReference type="ARBA" id="ARBA00022448"/>
    </source>
</evidence>
<dbReference type="EMBL" id="JAGJCF010000002">
    <property type="protein sequence ID" value="MBP0614683.1"/>
    <property type="molecule type" value="Genomic_DNA"/>
</dbReference>
<evidence type="ECO:0000256" key="6">
    <source>
        <dbReference type="ARBA" id="ARBA00022989"/>
    </source>
</evidence>
<feature type="transmembrane region" description="Helical" evidence="8">
    <location>
        <begin position="89"/>
        <end position="109"/>
    </location>
</feature>
<feature type="transmembrane region" description="Helical" evidence="8">
    <location>
        <begin position="35"/>
        <end position="51"/>
    </location>
</feature>
<dbReference type="Pfam" id="PF03600">
    <property type="entry name" value="CitMHS"/>
    <property type="match status" value="1"/>
</dbReference>
<gene>
    <name evidence="10" type="ORF">J6595_03725</name>
</gene>
<feature type="transmembrane region" description="Helical" evidence="8">
    <location>
        <begin position="370"/>
        <end position="388"/>
    </location>
</feature>
<protein>
    <submittedName>
        <fullName evidence="10">Arsenic transporter</fullName>
    </submittedName>
</protein>
<evidence type="ECO:0000259" key="9">
    <source>
        <dbReference type="Pfam" id="PF03600"/>
    </source>
</evidence>
<keyword evidence="5 8" id="KW-0812">Transmembrane</keyword>
<comment type="similarity">
    <text evidence="2">Belongs to the CitM (TC 2.A.11) transporter family.</text>
</comment>